<evidence type="ECO:0000259" key="3">
    <source>
        <dbReference type="PROSITE" id="PS51123"/>
    </source>
</evidence>
<dbReference type="RefSeq" id="WP_090680216.1">
    <property type="nucleotide sequence ID" value="NZ_FORU01000014.1"/>
</dbReference>
<dbReference type="CDD" id="cd07185">
    <property type="entry name" value="OmpA_C-like"/>
    <property type="match status" value="1"/>
</dbReference>
<proteinExistence type="predicted"/>
<dbReference type="PANTHER" id="PTHR30329">
    <property type="entry name" value="STATOR ELEMENT OF FLAGELLAR MOTOR COMPLEX"/>
    <property type="match status" value="1"/>
</dbReference>
<feature type="coiled-coil region" evidence="2">
    <location>
        <begin position="24"/>
        <end position="153"/>
    </location>
</feature>
<reference evidence="5" key="1">
    <citation type="submission" date="2016-10" db="EMBL/GenBank/DDBJ databases">
        <authorList>
            <person name="Varghese N."/>
            <person name="Submissions S."/>
        </authorList>
    </citation>
    <scope>NUCLEOTIDE SEQUENCE [LARGE SCALE GENOMIC DNA]</scope>
    <source>
        <strain evidence="5">DSM 26542</strain>
    </source>
</reference>
<dbReference type="Gene3D" id="3.30.1330.60">
    <property type="entry name" value="OmpA-like domain"/>
    <property type="match status" value="1"/>
</dbReference>
<gene>
    <name evidence="4" type="ORF">SAMN04487893_11415</name>
</gene>
<dbReference type="OrthoDB" id="9815217at2"/>
<dbReference type="Pfam" id="PF00691">
    <property type="entry name" value="OmpA"/>
    <property type="match status" value="1"/>
</dbReference>
<dbReference type="Proteomes" id="UP000243887">
    <property type="component" value="Unassembled WGS sequence"/>
</dbReference>
<name>A0A1I3TPF3_9FLAO</name>
<sequence length="300" mass="33317">MLKKITLGLLSITLLSSCVTRRLYNELNGQYETALNENELLRNNFDNVSADLNSLKNEREKTQQQLAELEEERNRLNADIAEKTGNLDKLQNSYTNLEKYSEAALKIEADRLAKIKSELEERSKRVAELEGKIAAQEQQMSTLRNTLSKALNNFEGKGLTIEHKNGKVYVSMENKLLFNSGSWSISPEGKKAVVELGKVLGENPDISVLIEGHTDNDKVLGNLGGGVENNWDLSTKRATTIVGVLSENPSINKQNLTAAGRSEYAPLMSNSTAEGKAKNRRIEVILAPKLDEISKMLNDL</sequence>
<feature type="domain" description="OmpA-like" evidence="3">
    <location>
        <begin position="165"/>
        <end position="290"/>
    </location>
</feature>
<keyword evidence="5" id="KW-1185">Reference proteome</keyword>
<dbReference type="InterPro" id="IPR050330">
    <property type="entry name" value="Bact_OuterMem_StrucFunc"/>
</dbReference>
<dbReference type="PROSITE" id="PS51257">
    <property type="entry name" value="PROKAR_LIPOPROTEIN"/>
    <property type="match status" value="1"/>
</dbReference>
<dbReference type="PROSITE" id="PS51123">
    <property type="entry name" value="OMPA_2"/>
    <property type="match status" value="1"/>
</dbReference>
<evidence type="ECO:0000256" key="1">
    <source>
        <dbReference type="PROSITE-ProRule" id="PRU00473"/>
    </source>
</evidence>
<evidence type="ECO:0000256" key="2">
    <source>
        <dbReference type="SAM" id="Coils"/>
    </source>
</evidence>
<dbReference type="STRING" id="1150112.SAMN04487893_11415"/>
<accession>A0A1I3TPF3</accession>
<organism evidence="4 5">
    <name type="scientific">Myroides guanonis</name>
    <dbReference type="NCBI Taxonomy" id="1150112"/>
    <lineage>
        <taxon>Bacteria</taxon>
        <taxon>Pseudomonadati</taxon>
        <taxon>Bacteroidota</taxon>
        <taxon>Flavobacteriia</taxon>
        <taxon>Flavobacteriales</taxon>
        <taxon>Flavobacteriaceae</taxon>
        <taxon>Myroides</taxon>
    </lineage>
</organism>
<protein>
    <submittedName>
        <fullName evidence="4">Chemotaxis protein MotB</fullName>
    </submittedName>
</protein>
<keyword evidence="1" id="KW-0472">Membrane</keyword>
<dbReference type="AlphaFoldDB" id="A0A1I3TPF3"/>
<dbReference type="GO" id="GO:0016020">
    <property type="term" value="C:membrane"/>
    <property type="evidence" value="ECO:0007669"/>
    <property type="project" value="UniProtKB-UniRule"/>
</dbReference>
<dbReference type="InterPro" id="IPR036737">
    <property type="entry name" value="OmpA-like_sf"/>
</dbReference>
<evidence type="ECO:0000313" key="4">
    <source>
        <dbReference type="EMBL" id="SFJ71526.1"/>
    </source>
</evidence>
<dbReference type="PANTHER" id="PTHR30329:SF21">
    <property type="entry name" value="LIPOPROTEIN YIAD-RELATED"/>
    <property type="match status" value="1"/>
</dbReference>
<dbReference type="EMBL" id="FORU01000014">
    <property type="protein sequence ID" value="SFJ71526.1"/>
    <property type="molecule type" value="Genomic_DNA"/>
</dbReference>
<evidence type="ECO:0000313" key="5">
    <source>
        <dbReference type="Proteomes" id="UP000243887"/>
    </source>
</evidence>
<dbReference type="InterPro" id="IPR006665">
    <property type="entry name" value="OmpA-like"/>
</dbReference>
<dbReference type="SUPFAM" id="SSF103088">
    <property type="entry name" value="OmpA-like"/>
    <property type="match status" value="1"/>
</dbReference>
<dbReference type="Gene3D" id="1.20.5.340">
    <property type="match status" value="1"/>
</dbReference>
<keyword evidence="2" id="KW-0175">Coiled coil</keyword>